<sequence length="144" mass="16205">MNNNVLVTVHGLQHEIDDKEGIQTKQTGNYRLVAGKHIISYKEYFRDEETGRDATISNLLKISGDTVTLTKRGATNTEMTFKTGKTHTGFYETPFGSMQMSLDTTRVDIKEADDKIEISIDYGLDMNYSHVSDCTITMVIESLN</sequence>
<dbReference type="AlphaFoldDB" id="A0AAW3JTQ3"/>
<dbReference type="Gene3D" id="2.40.128.20">
    <property type="match status" value="1"/>
</dbReference>
<comment type="caution">
    <text evidence="1">The sequence shown here is derived from an EMBL/GenBank/DDBJ whole genome shotgun (WGS) entry which is preliminary data.</text>
</comment>
<dbReference type="RefSeq" id="WP_055945517.1">
    <property type="nucleotide sequence ID" value="NZ_DBGDCA010000013.1"/>
</dbReference>
<reference evidence="1 2" key="1">
    <citation type="submission" date="2015-10" db="EMBL/GenBank/DDBJ databases">
        <title>Butyribacter intestini gen. nov., sp. nov., a butyric acid-producing bacterium of the family Lachnospiraceae isolated from the human faeces.</title>
        <authorList>
            <person name="Zou Y."/>
            <person name="Xue W."/>
            <person name="Luo G."/>
            <person name="Lv M."/>
        </authorList>
    </citation>
    <scope>NUCLEOTIDE SEQUENCE [LARGE SCALE GENOMIC DNA]</scope>
    <source>
        <strain evidence="1 2">TF01-11</strain>
    </source>
</reference>
<gene>
    <name evidence="1" type="ORF">APZ18_12855</name>
</gene>
<proteinExistence type="predicted"/>
<evidence type="ECO:0000313" key="2">
    <source>
        <dbReference type="Proteomes" id="UP000050833"/>
    </source>
</evidence>
<dbReference type="EMBL" id="LLKB01000005">
    <property type="protein sequence ID" value="KQC85554.1"/>
    <property type="molecule type" value="Genomic_DNA"/>
</dbReference>
<dbReference type="Pfam" id="PF09148">
    <property type="entry name" value="DUF1934"/>
    <property type="match status" value="1"/>
</dbReference>
<protein>
    <recommendedName>
        <fullName evidence="3">DUF1934 domain-containing protein</fullName>
    </recommendedName>
</protein>
<accession>A0AAW3JTQ3</accession>
<dbReference type="InterPro" id="IPR015231">
    <property type="entry name" value="DUF1934"/>
</dbReference>
<evidence type="ECO:0008006" key="3">
    <source>
        <dbReference type="Google" id="ProtNLM"/>
    </source>
</evidence>
<evidence type="ECO:0000313" key="1">
    <source>
        <dbReference type="EMBL" id="KQC85554.1"/>
    </source>
</evidence>
<name>A0AAW3JTQ3_9FIRM</name>
<dbReference type="InterPro" id="IPR012674">
    <property type="entry name" value="Calycin"/>
</dbReference>
<dbReference type="SUPFAM" id="SSF50814">
    <property type="entry name" value="Lipocalins"/>
    <property type="match status" value="1"/>
</dbReference>
<keyword evidence="2" id="KW-1185">Reference proteome</keyword>
<dbReference type="Proteomes" id="UP000050833">
    <property type="component" value="Unassembled WGS sequence"/>
</dbReference>
<organism evidence="1 2">
    <name type="scientific">Butyribacter intestini</name>
    <dbReference type="NCBI Taxonomy" id="1703332"/>
    <lineage>
        <taxon>Bacteria</taxon>
        <taxon>Bacillati</taxon>
        <taxon>Bacillota</taxon>
        <taxon>Clostridia</taxon>
        <taxon>Lachnospirales</taxon>
        <taxon>Lachnospiraceae</taxon>
        <taxon>Butyribacter</taxon>
    </lineage>
</organism>